<dbReference type="GO" id="GO:0042597">
    <property type="term" value="C:periplasmic space"/>
    <property type="evidence" value="ECO:0007669"/>
    <property type="project" value="InterPro"/>
</dbReference>
<name>A0A918UB02_9NEIS</name>
<dbReference type="Proteomes" id="UP000645257">
    <property type="component" value="Unassembled WGS sequence"/>
</dbReference>
<evidence type="ECO:0000313" key="9">
    <source>
        <dbReference type="EMBL" id="GGY19341.1"/>
    </source>
</evidence>
<reference evidence="9" key="1">
    <citation type="journal article" date="2014" name="Int. J. Syst. Evol. Microbiol.">
        <title>Complete genome sequence of Corynebacterium casei LMG S-19264T (=DSM 44701T), isolated from a smear-ripened cheese.</title>
        <authorList>
            <consortium name="US DOE Joint Genome Institute (JGI-PGF)"/>
            <person name="Walter F."/>
            <person name="Albersmeier A."/>
            <person name="Kalinowski J."/>
            <person name="Ruckert C."/>
        </authorList>
    </citation>
    <scope>NUCLEOTIDE SEQUENCE</scope>
    <source>
        <strain evidence="9">KCTC 32182</strain>
    </source>
</reference>
<dbReference type="PROSITE" id="PS51009">
    <property type="entry name" value="CYTCII"/>
    <property type="match status" value="1"/>
</dbReference>
<evidence type="ECO:0000256" key="8">
    <source>
        <dbReference type="SAM" id="SignalP"/>
    </source>
</evidence>
<proteinExistence type="predicted"/>
<evidence type="ECO:0000256" key="1">
    <source>
        <dbReference type="ARBA" id="ARBA00022448"/>
    </source>
</evidence>
<dbReference type="PIRSF" id="PIRSF000027">
    <property type="entry name" value="Cytc_c_prime"/>
    <property type="match status" value="1"/>
</dbReference>
<comment type="caution">
    <text evidence="9">The sequence shown here is derived from an EMBL/GenBank/DDBJ whole genome shotgun (WGS) entry which is preliminary data.</text>
</comment>
<sequence length="144" mass="15868">MKKVMLAGLIALTALPALAAPGGAERQQSFKKLLRSFEPMGLMVREREPYKKDEFIKHADALKKMAAEPFTLFAPNSIDAKSRSKPEIWTQPAKFAAEKDKFLKAVDELDATAKTGDLAQIKKSFGGVAQTCKSCHDAFRGPER</sequence>
<dbReference type="SUPFAM" id="SSF47175">
    <property type="entry name" value="Cytochromes"/>
    <property type="match status" value="1"/>
</dbReference>
<dbReference type="RefSeq" id="WP_189534537.1">
    <property type="nucleotide sequence ID" value="NZ_BMYX01000013.1"/>
</dbReference>
<dbReference type="InterPro" id="IPR010980">
    <property type="entry name" value="Cyt_c/b562"/>
</dbReference>
<protein>
    <submittedName>
        <fullName evidence="9">Cytochrome c</fullName>
    </submittedName>
</protein>
<comment type="PTM">
    <text evidence="7">Binds 1 heme group per subunit.</text>
</comment>
<feature type="chain" id="PRO_5037495609" evidence="8">
    <location>
        <begin position="20"/>
        <end position="144"/>
    </location>
</feature>
<evidence type="ECO:0000313" key="10">
    <source>
        <dbReference type="Proteomes" id="UP000645257"/>
    </source>
</evidence>
<evidence type="ECO:0000256" key="4">
    <source>
        <dbReference type="ARBA" id="ARBA00022982"/>
    </source>
</evidence>
<feature type="binding site" description="covalent" evidence="7">
    <location>
        <position position="132"/>
    </location>
    <ligand>
        <name>heme c</name>
        <dbReference type="ChEBI" id="CHEBI:61717"/>
    </ligand>
</feature>
<dbReference type="AlphaFoldDB" id="A0A918UB02"/>
<keyword evidence="10" id="KW-1185">Reference proteome</keyword>
<dbReference type="GO" id="GO:0020037">
    <property type="term" value="F:heme binding"/>
    <property type="evidence" value="ECO:0007669"/>
    <property type="project" value="InterPro"/>
</dbReference>
<keyword evidence="2 7" id="KW-0349">Heme</keyword>
<dbReference type="InterPro" id="IPR012127">
    <property type="entry name" value="Cyt_c_prime"/>
</dbReference>
<dbReference type="GO" id="GO:0005506">
    <property type="term" value="F:iron ion binding"/>
    <property type="evidence" value="ECO:0007669"/>
    <property type="project" value="InterPro"/>
</dbReference>
<evidence type="ECO:0000256" key="6">
    <source>
        <dbReference type="PIRSR" id="PIRSR000027-1"/>
    </source>
</evidence>
<keyword evidence="3 6" id="KW-0479">Metal-binding</keyword>
<evidence type="ECO:0000256" key="3">
    <source>
        <dbReference type="ARBA" id="ARBA00022723"/>
    </source>
</evidence>
<dbReference type="Gene3D" id="1.20.120.10">
    <property type="entry name" value="Cytochrome c/b562"/>
    <property type="match status" value="1"/>
</dbReference>
<feature type="binding site" description="axial binding residue" evidence="6">
    <location>
        <position position="136"/>
    </location>
    <ligand>
        <name>heme c</name>
        <dbReference type="ChEBI" id="CHEBI:61717"/>
    </ligand>
    <ligandPart>
        <name>Fe</name>
        <dbReference type="ChEBI" id="CHEBI:18248"/>
    </ligandPart>
</feature>
<evidence type="ECO:0000256" key="5">
    <source>
        <dbReference type="ARBA" id="ARBA00023004"/>
    </source>
</evidence>
<feature type="signal peptide" evidence="8">
    <location>
        <begin position="1"/>
        <end position="19"/>
    </location>
</feature>
<gene>
    <name evidence="9" type="ORF">GCM10011289_23600</name>
</gene>
<dbReference type="Pfam" id="PF01322">
    <property type="entry name" value="Cytochrom_C_2"/>
    <property type="match status" value="1"/>
</dbReference>
<reference evidence="9" key="2">
    <citation type="submission" date="2020-09" db="EMBL/GenBank/DDBJ databases">
        <authorList>
            <person name="Sun Q."/>
            <person name="Kim S."/>
        </authorList>
    </citation>
    <scope>NUCLEOTIDE SEQUENCE</scope>
    <source>
        <strain evidence="9">KCTC 32182</strain>
    </source>
</reference>
<dbReference type="GO" id="GO:0009055">
    <property type="term" value="F:electron transfer activity"/>
    <property type="evidence" value="ECO:0007669"/>
    <property type="project" value="InterPro"/>
</dbReference>
<feature type="binding site" description="covalent" evidence="7">
    <location>
        <position position="135"/>
    </location>
    <ligand>
        <name>heme c</name>
        <dbReference type="ChEBI" id="CHEBI:61717"/>
    </ligand>
</feature>
<evidence type="ECO:0000256" key="2">
    <source>
        <dbReference type="ARBA" id="ARBA00022617"/>
    </source>
</evidence>
<dbReference type="InterPro" id="IPR002321">
    <property type="entry name" value="Cyt_c_II"/>
</dbReference>
<keyword evidence="5 6" id="KW-0408">Iron</keyword>
<keyword evidence="1" id="KW-0813">Transport</keyword>
<accession>A0A918UB02</accession>
<keyword evidence="8" id="KW-0732">Signal</keyword>
<dbReference type="GO" id="GO:0022900">
    <property type="term" value="P:electron transport chain"/>
    <property type="evidence" value="ECO:0007669"/>
    <property type="project" value="InterPro"/>
</dbReference>
<keyword evidence="4" id="KW-0249">Electron transport</keyword>
<organism evidence="9 10">
    <name type="scientific">Paludibacterium paludis</name>
    <dbReference type="NCBI Taxonomy" id="1225769"/>
    <lineage>
        <taxon>Bacteria</taxon>
        <taxon>Pseudomonadati</taxon>
        <taxon>Pseudomonadota</taxon>
        <taxon>Betaproteobacteria</taxon>
        <taxon>Neisseriales</taxon>
        <taxon>Chromobacteriaceae</taxon>
        <taxon>Paludibacterium</taxon>
    </lineage>
</organism>
<dbReference type="EMBL" id="BMYX01000013">
    <property type="protein sequence ID" value="GGY19341.1"/>
    <property type="molecule type" value="Genomic_DNA"/>
</dbReference>
<evidence type="ECO:0000256" key="7">
    <source>
        <dbReference type="PIRSR" id="PIRSR000027-2"/>
    </source>
</evidence>